<proteinExistence type="predicted"/>
<dbReference type="OrthoDB" id="8717558at2759"/>
<sequence>MVCVQVESICSLLRGSVVARAFEQTKCFTPGRGLQEFQQELDPKVNCTKKLRLHVKTRLLLVLLQYTDSEIQLRRDMVFCQSLVAAVCAFSEHLLAVLNQFHSVGLDSEQDPQDQQEVQEAGRRWLDQISSAGLMLHFQSLLSPNLTDEQAMLEDCQVALMDLEKVTFYFLQFEGEPLVANMPMSFQVEGSRQALKVCFHLESFYFLQLPPPEDMEGYYYRDNVSVEEYQAQINSSSLEKVKQYYKRLRAFYLDQSNLTPSSTPKAALIDKLMRP</sequence>
<evidence type="ECO:0000313" key="1">
    <source>
        <dbReference type="EMBL" id="KAF3835910.1"/>
    </source>
</evidence>
<dbReference type="GO" id="GO:0005085">
    <property type="term" value="F:guanyl-nucleotide exchange factor activity"/>
    <property type="evidence" value="ECO:0007669"/>
    <property type="project" value="TreeGrafter"/>
</dbReference>
<dbReference type="GO" id="GO:0005886">
    <property type="term" value="C:plasma membrane"/>
    <property type="evidence" value="ECO:0007669"/>
    <property type="project" value="TreeGrafter"/>
</dbReference>
<dbReference type="InterPro" id="IPR051832">
    <property type="entry name" value="mTOR-Rac_regulators"/>
</dbReference>
<dbReference type="Proteomes" id="UP000518266">
    <property type="component" value="Unassembled WGS sequence"/>
</dbReference>
<dbReference type="PANTHER" id="PTHR22829:SF1">
    <property type="entry name" value="PHOSPHATIDYLINOSITOL 3,4,5-TRISPHOSPHATE-DEPENDENT RAC EXCHANGER 2 PROTEIN"/>
    <property type="match status" value="1"/>
</dbReference>
<dbReference type="GO" id="GO:0007186">
    <property type="term" value="P:G protein-coupled receptor signaling pathway"/>
    <property type="evidence" value="ECO:0007669"/>
    <property type="project" value="TreeGrafter"/>
</dbReference>
<dbReference type="GO" id="GO:0005096">
    <property type="term" value="F:GTPase activator activity"/>
    <property type="evidence" value="ECO:0007669"/>
    <property type="project" value="TreeGrafter"/>
</dbReference>
<dbReference type="AlphaFoldDB" id="A0A7J5XG25"/>
<name>A0A7J5XG25_DISMA</name>
<evidence type="ECO:0000313" key="2">
    <source>
        <dbReference type="Proteomes" id="UP000518266"/>
    </source>
</evidence>
<comment type="caution">
    <text evidence="1">The sequence shown here is derived from an EMBL/GenBank/DDBJ whole genome shotgun (WGS) entry which is preliminary data.</text>
</comment>
<protein>
    <submittedName>
        <fullName evidence="1">Uncharacterized protein</fullName>
    </submittedName>
</protein>
<dbReference type="PANTHER" id="PTHR22829">
    <property type="entry name" value="DEP DOMAIN PROTEIN"/>
    <property type="match status" value="1"/>
</dbReference>
<reference evidence="1 2" key="1">
    <citation type="submission" date="2020-03" db="EMBL/GenBank/DDBJ databases">
        <title>Dissostichus mawsoni Genome sequencing and assembly.</title>
        <authorList>
            <person name="Park H."/>
        </authorList>
    </citation>
    <scope>NUCLEOTIDE SEQUENCE [LARGE SCALE GENOMIC DNA]</scope>
    <source>
        <strain evidence="1">DM0001</strain>
        <tissue evidence="1">Muscle</tissue>
    </source>
</reference>
<accession>A0A7J5XG25</accession>
<dbReference type="EMBL" id="JAAKFY010000024">
    <property type="protein sequence ID" value="KAF3835910.1"/>
    <property type="molecule type" value="Genomic_DNA"/>
</dbReference>
<gene>
    <name evidence="1" type="ORF">F7725_028468</name>
</gene>
<organism evidence="1 2">
    <name type="scientific">Dissostichus mawsoni</name>
    <name type="common">Antarctic cod</name>
    <dbReference type="NCBI Taxonomy" id="36200"/>
    <lineage>
        <taxon>Eukaryota</taxon>
        <taxon>Metazoa</taxon>
        <taxon>Chordata</taxon>
        <taxon>Craniata</taxon>
        <taxon>Vertebrata</taxon>
        <taxon>Euteleostomi</taxon>
        <taxon>Actinopterygii</taxon>
        <taxon>Neopterygii</taxon>
        <taxon>Teleostei</taxon>
        <taxon>Neoteleostei</taxon>
        <taxon>Acanthomorphata</taxon>
        <taxon>Eupercaria</taxon>
        <taxon>Perciformes</taxon>
        <taxon>Notothenioidei</taxon>
        <taxon>Nototheniidae</taxon>
        <taxon>Dissostichus</taxon>
    </lineage>
</organism>
<keyword evidence="2" id="KW-1185">Reference proteome</keyword>
<dbReference type="GO" id="GO:0023051">
    <property type="term" value="P:regulation of signaling"/>
    <property type="evidence" value="ECO:0007669"/>
    <property type="project" value="TreeGrafter"/>
</dbReference>